<evidence type="ECO:0000256" key="1">
    <source>
        <dbReference type="SAM" id="MobiDB-lite"/>
    </source>
</evidence>
<proteinExistence type="predicted"/>
<name>A0AAD4LNS6_9AGAM</name>
<comment type="caution">
    <text evidence="2">The sequence shown here is derived from an EMBL/GenBank/DDBJ whole genome shotgun (WGS) entry which is preliminary data.</text>
</comment>
<feature type="region of interest" description="Disordered" evidence="1">
    <location>
        <begin position="25"/>
        <end position="49"/>
    </location>
</feature>
<dbReference type="AlphaFoldDB" id="A0AAD4LNS6"/>
<organism evidence="2 3">
    <name type="scientific">Lactarius akahatsu</name>
    <dbReference type="NCBI Taxonomy" id="416441"/>
    <lineage>
        <taxon>Eukaryota</taxon>
        <taxon>Fungi</taxon>
        <taxon>Dikarya</taxon>
        <taxon>Basidiomycota</taxon>
        <taxon>Agaricomycotina</taxon>
        <taxon>Agaricomycetes</taxon>
        <taxon>Russulales</taxon>
        <taxon>Russulaceae</taxon>
        <taxon>Lactarius</taxon>
    </lineage>
</organism>
<sequence length="376" mass="41141">MSSPITAVQSTYLAGETTLCNNSCNVQPTSSDPPPPPRLELGPPQRRRVNPESLAARLGPELVAEMEKHIIPGSIEMPPFSVRRDIQVKFGIDRRHIYDFFHSRGLRCLNERAVRNNCFEGPQTKFPRPARNAAAPPSYPEPRKRRAAMAVLEVASSKRNYAPRKQKARQQRLERPLSPVGRDDICYAEGYSLIGPNSPGLPGLDVESLTLDVGQETLHSSDAPCLVSDVGSEPFSGQFSVFSSERAEAESDMPLCHSVSSLVDLVSSISTPTLSASSSMSSTVSSSSSDDPTEAQTKALPLTSQERQAHYAWLDGIIGPASGIQECVGSYKAFMEHQREVYYDRLCLMAEQPIRAAVSPATKEFKSCVGREYIQG</sequence>
<accession>A0AAD4LNS6</accession>
<evidence type="ECO:0000313" key="3">
    <source>
        <dbReference type="Proteomes" id="UP001201163"/>
    </source>
</evidence>
<reference evidence="2" key="1">
    <citation type="submission" date="2022-01" db="EMBL/GenBank/DDBJ databases">
        <title>Comparative genomics reveals a dynamic genome evolution in the ectomycorrhizal milk-cap (Lactarius) mushrooms.</title>
        <authorList>
            <consortium name="DOE Joint Genome Institute"/>
            <person name="Lebreton A."/>
            <person name="Tang N."/>
            <person name="Kuo A."/>
            <person name="LaButti K."/>
            <person name="Drula E."/>
            <person name="Barry K."/>
            <person name="Clum A."/>
            <person name="Lipzen A."/>
            <person name="Mousain D."/>
            <person name="Ng V."/>
            <person name="Wang R."/>
            <person name="Wang X."/>
            <person name="Dai Y."/>
            <person name="Henrissat B."/>
            <person name="Grigoriev I.V."/>
            <person name="Guerin-Laguette A."/>
            <person name="Yu F."/>
            <person name="Martin F.M."/>
        </authorList>
    </citation>
    <scope>NUCLEOTIDE SEQUENCE</scope>
    <source>
        <strain evidence="2">QP</strain>
    </source>
</reference>
<evidence type="ECO:0000313" key="2">
    <source>
        <dbReference type="EMBL" id="KAH8997448.1"/>
    </source>
</evidence>
<dbReference type="Proteomes" id="UP001201163">
    <property type="component" value="Unassembled WGS sequence"/>
</dbReference>
<keyword evidence="3" id="KW-1185">Reference proteome</keyword>
<feature type="region of interest" description="Disordered" evidence="1">
    <location>
        <begin position="125"/>
        <end position="145"/>
    </location>
</feature>
<dbReference type="EMBL" id="JAKELL010000007">
    <property type="protein sequence ID" value="KAH8997448.1"/>
    <property type="molecule type" value="Genomic_DNA"/>
</dbReference>
<feature type="region of interest" description="Disordered" evidence="1">
    <location>
        <begin position="274"/>
        <end position="301"/>
    </location>
</feature>
<feature type="compositionally biased region" description="Low complexity" evidence="1">
    <location>
        <begin position="127"/>
        <end position="136"/>
    </location>
</feature>
<gene>
    <name evidence="2" type="ORF">EDB92DRAFT_1429142</name>
</gene>
<protein>
    <submittedName>
        <fullName evidence="2">Uncharacterized protein</fullName>
    </submittedName>
</protein>
<feature type="compositionally biased region" description="Low complexity" evidence="1">
    <location>
        <begin position="274"/>
        <end position="289"/>
    </location>
</feature>